<name>A0A0M2KHG3_9GAMM</name>
<dbReference type="Proteomes" id="UP000033924">
    <property type="component" value="Unassembled WGS sequence"/>
</dbReference>
<proteinExistence type="predicted"/>
<comment type="caution">
    <text evidence="1">The sequence shown here is derived from an EMBL/GenBank/DDBJ whole genome shotgun (WGS) entry which is preliminary data.</text>
</comment>
<dbReference type="PATRIC" id="fig|65700.7.peg.4284"/>
<organism evidence="1 2">
    <name type="scientific">Erwinia tracheiphila</name>
    <dbReference type="NCBI Taxonomy" id="65700"/>
    <lineage>
        <taxon>Bacteria</taxon>
        <taxon>Pseudomonadati</taxon>
        <taxon>Pseudomonadota</taxon>
        <taxon>Gammaproteobacteria</taxon>
        <taxon>Enterobacterales</taxon>
        <taxon>Erwiniaceae</taxon>
        <taxon>Erwinia</taxon>
    </lineage>
</organism>
<accession>A0A0M2KHG3</accession>
<keyword evidence="2" id="KW-1185">Reference proteome</keyword>
<dbReference type="AlphaFoldDB" id="A0A0M2KHG3"/>
<evidence type="ECO:0000313" key="2">
    <source>
        <dbReference type="Proteomes" id="UP000033924"/>
    </source>
</evidence>
<protein>
    <submittedName>
        <fullName evidence="1">Uncharacterized protein</fullName>
    </submittedName>
</protein>
<dbReference type="EMBL" id="JXNU01000003">
    <property type="protein sequence ID" value="KKF36757.1"/>
    <property type="molecule type" value="Genomic_DNA"/>
</dbReference>
<reference evidence="1 2" key="1">
    <citation type="submission" date="2015-01" db="EMBL/GenBank/DDBJ databases">
        <title>Erwinia tracheiphila.</title>
        <authorList>
            <person name="Shapiro L.R."/>
        </authorList>
    </citation>
    <scope>NUCLEOTIDE SEQUENCE [LARGE SCALE GENOMIC DNA]</scope>
    <source>
        <strain evidence="1 2">BuffGH</strain>
    </source>
</reference>
<sequence length="63" mass="7419">MFENLNVAMKNIANKFFHVVSSLKFFISIKKIIQEGTLQSKKKFEVRHKITLKRVLKQPDQSL</sequence>
<evidence type="ECO:0000313" key="1">
    <source>
        <dbReference type="EMBL" id="KKF36757.1"/>
    </source>
</evidence>
<gene>
    <name evidence="1" type="ORF">SY86_17105</name>
</gene>